<gene>
    <name evidence="2" type="ORF">EJD97_002984</name>
</gene>
<feature type="compositionally biased region" description="Acidic residues" evidence="1">
    <location>
        <begin position="101"/>
        <end position="118"/>
    </location>
</feature>
<evidence type="ECO:0000256" key="1">
    <source>
        <dbReference type="SAM" id="MobiDB-lite"/>
    </source>
</evidence>
<comment type="caution">
    <text evidence="2">The sequence shown here is derived from an EMBL/GenBank/DDBJ whole genome shotgun (WGS) entry which is preliminary data.</text>
</comment>
<accession>A0A6N2BWZ1</accession>
<feature type="region of interest" description="Disordered" evidence="1">
    <location>
        <begin position="1"/>
        <end position="169"/>
    </location>
</feature>
<protein>
    <submittedName>
        <fullName evidence="2">Uncharacterized protein</fullName>
    </submittedName>
</protein>
<organism evidence="2">
    <name type="scientific">Solanum chilense</name>
    <name type="common">Tomato</name>
    <name type="synonym">Lycopersicon chilense</name>
    <dbReference type="NCBI Taxonomy" id="4083"/>
    <lineage>
        <taxon>Eukaryota</taxon>
        <taxon>Viridiplantae</taxon>
        <taxon>Streptophyta</taxon>
        <taxon>Embryophyta</taxon>
        <taxon>Tracheophyta</taxon>
        <taxon>Spermatophyta</taxon>
        <taxon>Magnoliopsida</taxon>
        <taxon>eudicotyledons</taxon>
        <taxon>Gunneridae</taxon>
        <taxon>Pentapetalae</taxon>
        <taxon>asterids</taxon>
        <taxon>lamiids</taxon>
        <taxon>Solanales</taxon>
        <taxon>Solanaceae</taxon>
        <taxon>Solanoideae</taxon>
        <taxon>Solaneae</taxon>
        <taxon>Solanum</taxon>
        <taxon>Solanum subgen. Lycopersicon</taxon>
    </lineage>
</organism>
<feature type="compositionally biased region" description="Acidic residues" evidence="1">
    <location>
        <begin position="54"/>
        <end position="69"/>
    </location>
</feature>
<reference evidence="2" key="1">
    <citation type="submission" date="2019-05" db="EMBL/GenBank/DDBJ databases">
        <title>The de novo reference genome and transcriptome assemblies of the wild tomato species Solanum chilense.</title>
        <authorList>
            <person name="Stam R."/>
            <person name="Nosenko T."/>
            <person name="Hoerger A.C."/>
            <person name="Stephan W."/>
            <person name="Seidel M.A."/>
            <person name="Kuhn J.M.M."/>
            <person name="Haberer G."/>
            <person name="Tellier A."/>
        </authorList>
    </citation>
    <scope>NUCLEOTIDE SEQUENCE</scope>
    <source>
        <tissue evidence="2">Mature leaves</tissue>
    </source>
</reference>
<name>A0A6N2BWZ1_SOLCI</name>
<evidence type="ECO:0000313" key="2">
    <source>
        <dbReference type="EMBL" id="TMW99145.1"/>
    </source>
</evidence>
<feature type="compositionally biased region" description="Basic and acidic residues" evidence="1">
    <location>
        <begin position="148"/>
        <end position="169"/>
    </location>
</feature>
<proteinExistence type="predicted"/>
<dbReference type="AlphaFoldDB" id="A0A6N2BWZ1"/>
<sequence>MLIGGKPVHGNERTDDEEEDQGIKELDGQNVNQESDEIIEETEEKAGGNQESNENMEETEEEAGVDQLDENPNGEIDENEEVGQNEVNGNEESNETKEEAEVGETDENPDEEIDENEEENRKNEEEDEKERRRRDIKQGKQPMYKEGGPFKDYEGKNEGTEFDFDKWSW</sequence>
<feature type="compositionally biased region" description="Acidic residues" evidence="1">
    <location>
        <begin position="34"/>
        <end position="43"/>
    </location>
</feature>
<dbReference type="EMBL" id="RXGB01001391">
    <property type="protein sequence ID" value="TMW99145.1"/>
    <property type="molecule type" value="Genomic_DNA"/>
</dbReference>